<protein>
    <submittedName>
        <fullName evidence="1">Asp/Glu/hydantoin racemase protein</fullName>
    </submittedName>
</protein>
<evidence type="ECO:0000313" key="2">
    <source>
        <dbReference type="Proteomes" id="UP000027180"/>
    </source>
</evidence>
<name>A0A060ID54_RHIET</name>
<dbReference type="EMBL" id="CP006988">
    <property type="protein sequence ID" value="AIC29990.1"/>
    <property type="molecule type" value="Genomic_DNA"/>
</dbReference>
<sequence length="238" mass="25148">MSAQNPLILGILELDEGLSPDGPALAPREGSLLHPATFNRPVITEMVEGASADVIIRGDASLEGACVAAAERLVARGAGVIAADCGFFIRHQQAISSAVDVPVVTSSLLLIPALLRQLAPLKKLAVLTADARHCSEEVLGIPNSADRKRVVVGGIEGGVYVRNALARPFVRTDVDQIEREVGDCIAQLRADHHDIAMILFECTGFPTVTNALRSKTGLPIYDITDLCRLTLAAATSRA</sequence>
<reference evidence="1 2" key="1">
    <citation type="submission" date="2013-12" db="EMBL/GenBank/DDBJ databases">
        <title>Complete genome sequence of Rhizobium etli bv. mimosae IE4771.</title>
        <authorList>
            <person name="Bustos P."/>
            <person name="Santamaria R.I."/>
            <person name="Lozano L."/>
            <person name="Ormeno-Orrillo E."/>
            <person name="Rogel M.A."/>
            <person name="Romero D."/>
            <person name="Cevallos M.A."/>
            <person name="Martinez-Romero E."/>
            <person name="Gonzalez V."/>
        </authorList>
    </citation>
    <scope>NUCLEOTIDE SEQUENCE [LARGE SCALE GENOMIC DNA]</scope>
    <source>
        <strain evidence="1 2">IE4771</strain>
        <plasmid evidence="2">Plasmid pRetIE4771b</plasmid>
    </source>
</reference>
<dbReference type="RefSeq" id="WP_040140519.1">
    <property type="nucleotide sequence ID" value="NZ_CP006988.1"/>
</dbReference>
<evidence type="ECO:0000313" key="1">
    <source>
        <dbReference type="EMBL" id="AIC29990.1"/>
    </source>
</evidence>
<geneLocation type="plasmid" evidence="1 2">
    <name>pRetIE4771b</name>
</geneLocation>
<dbReference type="HOGENOM" id="CLU_093553_0_0_5"/>
<dbReference type="Proteomes" id="UP000027180">
    <property type="component" value="Plasmid pRetIE4771b"/>
</dbReference>
<dbReference type="OrthoDB" id="5465390at2"/>
<proteinExistence type="predicted"/>
<keyword evidence="1" id="KW-0614">Plasmid</keyword>
<organism evidence="1 2">
    <name type="scientific">Rhizobium etli bv. mimosae str. IE4771</name>
    <dbReference type="NCBI Taxonomy" id="1432050"/>
    <lineage>
        <taxon>Bacteria</taxon>
        <taxon>Pseudomonadati</taxon>
        <taxon>Pseudomonadota</taxon>
        <taxon>Alphaproteobacteria</taxon>
        <taxon>Hyphomicrobiales</taxon>
        <taxon>Rhizobiaceae</taxon>
        <taxon>Rhizobium/Agrobacterium group</taxon>
        <taxon>Rhizobium</taxon>
    </lineage>
</organism>
<gene>
    <name evidence="1" type="ORF">IE4771_PB00261</name>
</gene>
<dbReference type="AlphaFoldDB" id="A0A060ID54"/>
<dbReference type="KEGG" id="rei:IE4771_PB00261"/>
<accession>A0A060ID54</accession>